<reference evidence="2 3" key="1">
    <citation type="submission" date="2018-05" db="EMBL/GenBank/DDBJ databases">
        <title>Draft genome sequence of Scytalidium lignicola DSM 105466, a ubiquitous saprotrophic fungus.</title>
        <authorList>
            <person name="Buettner E."/>
            <person name="Gebauer A.M."/>
            <person name="Hofrichter M."/>
            <person name="Liers C."/>
            <person name="Kellner H."/>
        </authorList>
    </citation>
    <scope>NUCLEOTIDE SEQUENCE [LARGE SCALE GENOMIC DNA]</scope>
    <source>
        <strain evidence="2 3">DSM 105466</strain>
    </source>
</reference>
<evidence type="ECO:0000313" key="2">
    <source>
        <dbReference type="EMBL" id="RFU26993.1"/>
    </source>
</evidence>
<feature type="region of interest" description="Disordered" evidence="1">
    <location>
        <begin position="83"/>
        <end position="108"/>
    </location>
</feature>
<feature type="non-terminal residue" evidence="2">
    <location>
        <position position="1"/>
    </location>
</feature>
<organism evidence="2 3">
    <name type="scientific">Scytalidium lignicola</name>
    <name type="common">Hyphomycete</name>
    <dbReference type="NCBI Taxonomy" id="5539"/>
    <lineage>
        <taxon>Eukaryota</taxon>
        <taxon>Fungi</taxon>
        <taxon>Dikarya</taxon>
        <taxon>Ascomycota</taxon>
        <taxon>Pezizomycotina</taxon>
        <taxon>Leotiomycetes</taxon>
        <taxon>Leotiomycetes incertae sedis</taxon>
        <taxon>Scytalidium</taxon>
    </lineage>
</organism>
<name>A0A3E2H1Z5_SCYLI</name>
<dbReference type="EMBL" id="NCSJ02000229">
    <property type="protein sequence ID" value="RFU26993.1"/>
    <property type="molecule type" value="Genomic_DNA"/>
</dbReference>
<feature type="non-terminal residue" evidence="2">
    <location>
        <position position="141"/>
    </location>
</feature>
<gene>
    <name evidence="2" type="ORF">B7463_g9340</name>
</gene>
<protein>
    <submittedName>
        <fullName evidence="2">Uncharacterized protein</fullName>
    </submittedName>
</protein>
<proteinExistence type="predicted"/>
<accession>A0A3E2H1Z5</accession>
<dbReference type="AlphaFoldDB" id="A0A3E2H1Z5"/>
<sequence length="141" mass="15404">MPSTYKSRYLSWQERSDAPSITLELIGFSYQELVPLWGGRMPLPLGGGRATAEDAEPDYAAPFPVASLPMASSQSIALLMHRDSQRPEAPPSTNMVREKEPPGANNFAETLNDHQNMLTTGTFGGYSGSWEAKIDPFLGND</sequence>
<evidence type="ECO:0000313" key="3">
    <source>
        <dbReference type="Proteomes" id="UP000258309"/>
    </source>
</evidence>
<keyword evidence="3" id="KW-1185">Reference proteome</keyword>
<comment type="caution">
    <text evidence="2">The sequence shown here is derived from an EMBL/GenBank/DDBJ whole genome shotgun (WGS) entry which is preliminary data.</text>
</comment>
<evidence type="ECO:0000256" key="1">
    <source>
        <dbReference type="SAM" id="MobiDB-lite"/>
    </source>
</evidence>
<dbReference type="Proteomes" id="UP000258309">
    <property type="component" value="Unassembled WGS sequence"/>
</dbReference>